<dbReference type="AlphaFoldDB" id="A0AA37IH23"/>
<evidence type="ECO:0000313" key="2">
    <source>
        <dbReference type="Proteomes" id="UP001055111"/>
    </source>
</evidence>
<protein>
    <submittedName>
        <fullName evidence="1">Uncharacterized protein</fullName>
    </submittedName>
</protein>
<name>A0AA37IH23_9BURK</name>
<sequence>MAAQLFGLALVVRFVTCISFAPAAFAGDALLPADFLRLDISVSAGWLA</sequence>
<dbReference type="RefSeq" id="WP_187606469.1">
    <property type="nucleotide sequence ID" value="NZ_BPUQ01000008.1"/>
</dbReference>
<organism evidence="1 2">
    <name type="scientific">Caballeronia novacaledonica</name>
    <dbReference type="NCBI Taxonomy" id="1544861"/>
    <lineage>
        <taxon>Bacteria</taxon>
        <taxon>Pseudomonadati</taxon>
        <taxon>Pseudomonadota</taxon>
        <taxon>Betaproteobacteria</taxon>
        <taxon>Burkholderiales</taxon>
        <taxon>Burkholderiaceae</taxon>
        <taxon>Caballeronia</taxon>
    </lineage>
</organism>
<gene>
    <name evidence="1" type="ORF">CBA19CS42_33910</name>
</gene>
<dbReference type="EMBL" id="BPUS01000025">
    <property type="protein sequence ID" value="GJH29620.1"/>
    <property type="molecule type" value="Genomic_DNA"/>
</dbReference>
<proteinExistence type="predicted"/>
<comment type="caution">
    <text evidence="1">The sequence shown here is derived from an EMBL/GenBank/DDBJ whole genome shotgun (WGS) entry which is preliminary data.</text>
</comment>
<evidence type="ECO:0000313" key="1">
    <source>
        <dbReference type="EMBL" id="GJH29620.1"/>
    </source>
</evidence>
<dbReference type="Proteomes" id="UP001055111">
    <property type="component" value="Unassembled WGS sequence"/>
</dbReference>
<reference evidence="1" key="1">
    <citation type="submission" date="2022-09" db="EMBL/GenBank/DDBJ databases">
        <title>Isolation and characterization of 3-chlorobenzoate degrading bacteria from soils in Shizuoka.</title>
        <authorList>
            <person name="Ifat A."/>
            <person name="Ogawa N."/>
            <person name="Kimbara K."/>
            <person name="Moriuchi R."/>
            <person name="Dohra H."/>
            <person name="Shintani M."/>
        </authorList>
    </citation>
    <scope>NUCLEOTIDE SEQUENCE</scope>
    <source>
        <strain evidence="1">19CS4-2</strain>
    </source>
</reference>
<accession>A0AA37IH23</accession>